<evidence type="ECO:0000313" key="1">
    <source>
        <dbReference type="EMBL" id="CAH2084839.1"/>
    </source>
</evidence>
<evidence type="ECO:0000313" key="2">
    <source>
        <dbReference type="Proteomes" id="UP001153954"/>
    </source>
</evidence>
<comment type="caution">
    <text evidence="1">The sequence shown here is derived from an EMBL/GenBank/DDBJ whole genome shotgun (WGS) entry which is preliminary data.</text>
</comment>
<reference evidence="1" key="1">
    <citation type="submission" date="2022-03" db="EMBL/GenBank/DDBJ databases">
        <authorList>
            <person name="Tunstrom K."/>
        </authorList>
    </citation>
    <scope>NUCLEOTIDE SEQUENCE</scope>
</reference>
<gene>
    <name evidence="1" type="ORF">EEDITHA_LOCUS1373</name>
</gene>
<dbReference type="Proteomes" id="UP001153954">
    <property type="component" value="Unassembled WGS sequence"/>
</dbReference>
<keyword evidence="2" id="KW-1185">Reference proteome</keyword>
<sequence length="37" mass="4227">MDITPELAFWSKIVATPDGKRLSWARTSTGPDAQWHR</sequence>
<organism evidence="1 2">
    <name type="scientific">Euphydryas editha</name>
    <name type="common">Edith's checkerspot</name>
    <dbReference type="NCBI Taxonomy" id="104508"/>
    <lineage>
        <taxon>Eukaryota</taxon>
        <taxon>Metazoa</taxon>
        <taxon>Ecdysozoa</taxon>
        <taxon>Arthropoda</taxon>
        <taxon>Hexapoda</taxon>
        <taxon>Insecta</taxon>
        <taxon>Pterygota</taxon>
        <taxon>Neoptera</taxon>
        <taxon>Endopterygota</taxon>
        <taxon>Lepidoptera</taxon>
        <taxon>Glossata</taxon>
        <taxon>Ditrysia</taxon>
        <taxon>Papilionoidea</taxon>
        <taxon>Nymphalidae</taxon>
        <taxon>Nymphalinae</taxon>
        <taxon>Euphydryas</taxon>
    </lineage>
</organism>
<name>A0AAU9TDP7_EUPED</name>
<dbReference type="AlphaFoldDB" id="A0AAU9TDP7"/>
<dbReference type="EMBL" id="CAKOGL010000003">
    <property type="protein sequence ID" value="CAH2084839.1"/>
    <property type="molecule type" value="Genomic_DNA"/>
</dbReference>
<accession>A0AAU9TDP7</accession>
<proteinExistence type="predicted"/>
<protein>
    <submittedName>
        <fullName evidence="1">Uncharacterized protein</fullName>
    </submittedName>
</protein>